<evidence type="ECO:0000256" key="1">
    <source>
        <dbReference type="ARBA" id="ARBA00023125"/>
    </source>
</evidence>
<dbReference type="PROSITE" id="PS50977">
    <property type="entry name" value="HTH_TETR_2"/>
    <property type="match status" value="1"/>
</dbReference>
<dbReference type="PRINTS" id="PR00455">
    <property type="entry name" value="HTHTETR"/>
</dbReference>
<dbReference type="Proteomes" id="UP000638043">
    <property type="component" value="Unassembled WGS sequence"/>
</dbReference>
<name>A0ABQ2N886_9MICO</name>
<organism evidence="4 5">
    <name type="scientific">Microbacterium nanhaiense</name>
    <dbReference type="NCBI Taxonomy" id="1301026"/>
    <lineage>
        <taxon>Bacteria</taxon>
        <taxon>Bacillati</taxon>
        <taxon>Actinomycetota</taxon>
        <taxon>Actinomycetes</taxon>
        <taxon>Micrococcales</taxon>
        <taxon>Microbacteriaceae</taxon>
        <taxon>Microbacterium</taxon>
    </lineage>
</organism>
<keyword evidence="1 2" id="KW-0238">DNA-binding</keyword>
<dbReference type="EMBL" id="BMMQ01000010">
    <property type="protein sequence ID" value="GGO66718.1"/>
    <property type="molecule type" value="Genomic_DNA"/>
</dbReference>
<evidence type="ECO:0000256" key="2">
    <source>
        <dbReference type="PROSITE-ProRule" id="PRU00335"/>
    </source>
</evidence>
<evidence type="ECO:0000313" key="4">
    <source>
        <dbReference type="EMBL" id="GGO66718.1"/>
    </source>
</evidence>
<comment type="caution">
    <text evidence="4">The sequence shown here is derived from an EMBL/GenBank/DDBJ whole genome shotgun (WGS) entry which is preliminary data.</text>
</comment>
<dbReference type="RefSeq" id="WP_188702721.1">
    <property type="nucleotide sequence ID" value="NZ_BMMQ01000010.1"/>
</dbReference>
<reference evidence="5" key="1">
    <citation type="journal article" date="2019" name="Int. J. Syst. Evol. Microbiol.">
        <title>The Global Catalogue of Microorganisms (GCM) 10K type strain sequencing project: providing services to taxonomists for standard genome sequencing and annotation.</title>
        <authorList>
            <consortium name="The Broad Institute Genomics Platform"/>
            <consortium name="The Broad Institute Genome Sequencing Center for Infectious Disease"/>
            <person name="Wu L."/>
            <person name="Ma J."/>
        </authorList>
    </citation>
    <scope>NUCLEOTIDE SEQUENCE [LARGE SCALE GENOMIC DNA]</scope>
    <source>
        <strain evidence="5">CGMCC 4.7181</strain>
    </source>
</reference>
<proteinExistence type="predicted"/>
<dbReference type="Pfam" id="PF00440">
    <property type="entry name" value="TetR_N"/>
    <property type="match status" value="1"/>
</dbReference>
<dbReference type="SUPFAM" id="SSF46689">
    <property type="entry name" value="Homeodomain-like"/>
    <property type="match status" value="1"/>
</dbReference>
<dbReference type="PANTHER" id="PTHR30055">
    <property type="entry name" value="HTH-TYPE TRANSCRIPTIONAL REGULATOR RUTR"/>
    <property type="match status" value="1"/>
</dbReference>
<dbReference type="InterPro" id="IPR050109">
    <property type="entry name" value="HTH-type_TetR-like_transc_reg"/>
</dbReference>
<protein>
    <recommendedName>
        <fullName evidence="3">HTH tetR-type domain-containing protein</fullName>
    </recommendedName>
</protein>
<dbReference type="PANTHER" id="PTHR30055:SF241">
    <property type="entry name" value="TRANSCRIPTIONAL REGULATORY PROTEIN"/>
    <property type="match status" value="1"/>
</dbReference>
<dbReference type="InterPro" id="IPR001647">
    <property type="entry name" value="HTH_TetR"/>
</dbReference>
<evidence type="ECO:0000259" key="3">
    <source>
        <dbReference type="PROSITE" id="PS50977"/>
    </source>
</evidence>
<accession>A0ABQ2N886</accession>
<feature type="domain" description="HTH tetR-type" evidence="3">
    <location>
        <begin position="14"/>
        <end position="74"/>
    </location>
</feature>
<sequence length="207" mass="22531">MNESQKAPRGRSREATRAKLLGAAAEVFAEVGLGEASVERICERAGFTRGAFYSNFASKDEMFLELATVVARERVSAVRARIDELAIDCDVPDVTVIIRALDVVGDDRASTMLMNEISIHAMRDADFAAAYSAQIDEVTGEVVQLIDEITQSRGIRLRLSSVDAARIIMGVWGDISSRAAIAGLNAEAMAEQRTRELGQIVDLLLDR</sequence>
<dbReference type="InterPro" id="IPR009057">
    <property type="entry name" value="Homeodomain-like_sf"/>
</dbReference>
<dbReference type="Gene3D" id="1.10.357.10">
    <property type="entry name" value="Tetracycline Repressor, domain 2"/>
    <property type="match status" value="1"/>
</dbReference>
<keyword evidence="5" id="KW-1185">Reference proteome</keyword>
<gene>
    <name evidence="4" type="ORF">GCM10010910_26790</name>
</gene>
<feature type="DNA-binding region" description="H-T-H motif" evidence="2">
    <location>
        <begin position="37"/>
        <end position="56"/>
    </location>
</feature>
<evidence type="ECO:0000313" key="5">
    <source>
        <dbReference type="Proteomes" id="UP000638043"/>
    </source>
</evidence>